<evidence type="ECO:0000259" key="1">
    <source>
        <dbReference type="PROSITE" id="PS50801"/>
    </source>
</evidence>
<dbReference type="InterPro" id="IPR036513">
    <property type="entry name" value="STAS_dom_sf"/>
</dbReference>
<dbReference type="SUPFAM" id="SSF52091">
    <property type="entry name" value="SpoIIaa-like"/>
    <property type="match status" value="1"/>
</dbReference>
<gene>
    <name evidence="2" type="ORF">CLV34_2479</name>
</gene>
<organism evidence="2 3">
    <name type="scientific">Luteimicrobium subarcticum</name>
    <dbReference type="NCBI Taxonomy" id="620910"/>
    <lineage>
        <taxon>Bacteria</taxon>
        <taxon>Bacillati</taxon>
        <taxon>Actinomycetota</taxon>
        <taxon>Actinomycetes</taxon>
        <taxon>Micrococcales</taxon>
        <taxon>Luteimicrobium</taxon>
    </lineage>
</organism>
<dbReference type="Pfam" id="PF13466">
    <property type="entry name" value="STAS_2"/>
    <property type="match status" value="1"/>
</dbReference>
<proteinExistence type="predicted"/>
<dbReference type="OrthoDB" id="4833278at2"/>
<dbReference type="Gene3D" id="3.30.750.24">
    <property type="entry name" value="STAS domain"/>
    <property type="match status" value="1"/>
</dbReference>
<dbReference type="CDD" id="cd07043">
    <property type="entry name" value="STAS_anti-anti-sigma_factors"/>
    <property type="match status" value="1"/>
</dbReference>
<protein>
    <submittedName>
        <fullName evidence="2">Anti-anti-sigma factor</fullName>
    </submittedName>
</protein>
<dbReference type="Proteomes" id="UP000231586">
    <property type="component" value="Unassembled WGS sequence"/>
</dbReference>
<keyword evidence="3" id="KW-1185">Reference proteome</keyword>
<sequence>MEHENAHGGIRIEDDGSTWVLWGDVDHALTAPVADELLEGVETVARLTLDLGAVTFMDSAGLRLILLAASQRPTKLRAISQPVNALLEMTMTWEAFGLRPGEATVV</sequence>
<dbReference type="AlphaFoldDB" id="A0A2M8W6K4"/>
<name>A0A2M8W6K4_9MICO</name>
<dbReference type="InterPro" id="IPR002645">
    <property type="entry name" value="STAS_dom"/>
</dbReference>
<evidence type="ECO:0000313" key="3">
    <source>
        <dbReference type="Proteomes" id="UP000231586"/>
    </source>
</evidence>
<comment type="caution">
    <text evidence="2">The sequence shown here is derived from an EMBL/GenBank/DDBJ whole genome shotgun (WGS) entry which is preliminary data.</text>
</comment>
<dbReference type="InterPro" id="IPR058548">
    <property type="entry name" value="MlaB-like_STAS"/>
</dbReference>
<feature type="domain" description="STAS" evidence="1">
    <location>
        <begin position="23"/>
        <end position="66"/>
    </location>
</feature>
<dbReference type="RefSeq" id="WP_100350607.1">
    <property type="nucleotide sequence ID" value="NZ_PGTZ01000010.1"/>
</dbReference>
<evidence type="ECO:0000313" key="2">
    <source>
        <dbReference type="EMBL" id="PJI86561.1"/>
    </source>
</evidence>
<dbReference type="PROSITE" id="PS50801">
    <property type="entry name" value="STAS"/>
    <property type="match status" value="1"/>
</dbReference>
<accession>A0A2M8W6K4</accession>
<reference evidence="2 3" key="1">
    <citation type="submission" date="2017-11" db="EMBL/GenBank/DDBJ databases">
        <title>Genomic Encyclopedia of Archaeal and Bacterial Type Strains, Phase II (KMG-II): From Individual Species to Whole Genera.</title>
        <authorList>
            <person name="Goeker M."/>
        </authorList>
    </citation>
    <scope>NUCLEOTIDE SEQUENCE [LARGE SCALE GENOMIC DNA]</scope>
    <source>
        <strain evidence="2 3">DSM 22413</strain>
    </source>
</reference>
<dbReference type="EMBL" id="PGTZ01000010">
    <property type="protein sequence ID" value="PJI86561.1"/>
    <property type="molecule type" value="Genomic_DNA"/>
</dbReference>